<dbReference type="AlphaFoldDB" id="A0A016VJT7"/>
<evidence type="ECO:0000256" key="1">
    <source>
        <dbReference type="SAM" id="MobiDB-lite"/>
    </source>
</evidence>
<name>A0A016VJT7_9BILA</name>
<reference evidence="3" key="1">
    <citation type="journal article" date="2015" name="Nat. Genet.">
        <title>The genome and transcriptome of the zoonotic hookworm Ancylostoma ceylanicum identify infection-specific gene families.</title>
        <authorList>
            <person name="Schwarz E.M."/>
            <person name="Hu Y."/>
            <person name="Antoshechkin I."/>
            <person name="Miller M.M."/>
            <person name="Sternberg P.W."/>
            <person name="Aroian R.V."/>
        </authorList>
    </citation>
    <scope>NUCLEOTIDE SEQUENCE</scope>
    <source>
        <strain evidence="3">HY135</strain>
    </source>
</reference>
<dbReference type="Proteomes" id="UP000024635">
    <property type="component" value="Unassembled WGS sequence"/>
</dbReference>
<sequence length="79" mass="8895">MLRWTAGITQTASTMRRSESRSALRRLPTNFVKLALDSTATFHASRKTPTAKQDLNSNNRENDQNGGRSNVGWTHYTLT</sequence>
<accession>A0A016VJT7</accession>
<evidence type="ECO:0000313" key="2">
    <source>
        <dbReference type="EMBL" id="EYC27018.1"/>
    </source>
</evidence>
<keyword evidence="3" id="KW-1185">Reference proteome</keyword>
<feature type="region of interest" description="Disordered" evidence="1">
    <location>
        <begin position="1"/>
        <end position="22"/>
    </location>
</feature>
<dbReference type="EMBL" id="JARK01001345">
    <property type="protein sequence ID" value="EYC27018.1"/>
    <property type="molecule type" value="Genomic_DNA"/>
</dbReference>
<proteinExistence type="predicted"/>
<feature type="region of interest" description="Disordered" evidence="1">
    <location>
        <begin position="42"/>
        <end position="79"/>
    </location>
</feature>
<comment type="caution">
    <text evidence="2">The sequence shown here is derived from an EMBL/GenBank/DDBJ whole genome shotgun (WGS) entry which is preliminary data.</text>
</comment>
<protein>
    <submittedName>
        <fullName evidence="2">Uncharacterized protein</fullName>
    </submittedName>
</protein>
<organism evidence="2 3">
    <name type="scientific">Ancylostoma ceylanicum</name>
    <dbReference type="NCBI Taxonomy" id="53326"/>
    <lineage>
        <taxon>Eukaryota</taxon>
        <taxon>Metazoa</taxon>
        <taxon>Ecdysozoa</taxon>
        <taxon>Nematoda</taxon>
        <taxon>Chromadorea</taxon>
        <taxon>Rhabditida</taxon>
        <taxon>Rhabditina</taxon>
        <taxon>Rhabditomorpha</taxon>
        <taxon>Strongyloidea</taxon>
        <taxon>Ancylostomatidae</taxon>
        <taxon>Ancylostomatinae</taxon>
        <taxon>Ancylostoma</taxon>
    </lineage>
</organism>
<gene>
    <name evidence="2" type="primary">Acey_s0009.g474</name>
    <name evidence="2" type="ORF">Y032_0009g474</name>
</gene>
<evidence type="ECO:0000313" key="3">
    <source>
        <dbReference type="Proteomes" id="UP000024635"/>
    </source>
</evidence>